<keyword evidence="1" id="KW-0812">Transmembrane</keyword>
<keyword evidence="3" id="KW-0378">Hydrolase</keyword>
<dbReference type="CDD" id="cd04506">
    <property type="entry name" value="SGNH_hydrolase_YpmR_like"/>
    <property type="match status" value="1"/>
</dbReference>
<evidence type="ECO:0000313" key="4">
    <source>
        <dbReference type="Proteomes" id="UP000249495"/>
    </source>
</evidence>
<dbReference type="OrthoDB" id="252349at2"/>
<dbReference type="PANTHER" id="PTHR30383:SF27">
    <property type="entry name" value="SPORE GERMINATION LIPASE LIPC"/>
    <property type="match status" value="1"/>
</dbReference>
<dbReference type="Pfam" id="PF13472">
    <property type="entry name" value="Lipase_GDSL_2"/>
    <property type="match status" value="1"/>
</dbReference>
<feature type="domain" description="SGNH hydrolase-type esterase" evidence="2">
    <location>
        <begin position="51"/>
        <end position="260"/>
    </location>
</feature>
<dbReference type="STRING" id="1123303.GCA_000372425_00080"/>
<evidence type="ECO:0000313" key="3">
    <source>
        <dbReference type="EMBL" id="SQF39747.1"/>
    </source>
</evidence>
<dbReference type="InterPro" id="IPR036514">
    <property type="entry name" value="SGNH_hydro_sf"/>
</dbReference>
<dbReference type="EMBL" id="LS483343">
    <property type="protein sequence ID" value="SQF39747.1"/>
    <property type="molecule type" value="Genomic_DNA"/>
</dbReference>
<organism evidence="3 4">
    <name type="scientific">Streptococcus ferus</name>
    <dbReference type="NCBI Taxonomy" id="1345"/>
    <lineage>
        <taxon>Bacteria</taxon>
        <taxon>Bacillati</taxon>
        <taxon>Bacillota</taxon>
        <taxon>Bacilli</taxon>
        <taxon>Lactobacillales</taxon>
        <taxon>Streptococcaceae</taxon>
        <taxon>Streptococcus</taxon>
    </lineage>
</organism>
<dbReference type="InterPro" id="IPR013830">
    <property type="entry name" value="SGNH_hydro"/>
</dbReference>
<keyword evidence="4" id="KW-1185">Reference proteome</keyword>
<evidence type="ECO:0000256" key="1">
    <source>
        <dbReference type="SAM" id="Phobius"/>
    </source>
</evidence>
<dbReference type="InterPro" id="IPR051532">
    <property type="entry name" value="Ester_Hydrolysis_Enzymes"/>
</dbReference>
<dbReference type="PANTHER" id="PTHR30383">
    <property type="entry name" value="THIOESTERASE 1/PROTEASE 1/LYSOPHOSPHOLIPASE L1"/>
    <property type="match status" value="1"/>
</dbReference>
<feature type="transmembrane region" description="Helical" evidence="1">
    <location>
        <begin position="9"/>
        <end position="27"/>
    </location>
</feature>
<reference evidence="3 4" key="1">
    <citation type="submission" date="2018-06" db="EMBL/GenBank/DDBJ databases">
        <authorList>
            <consortium name="Pathogen Informatics"/>
            <person name="Doyle S."/>
        </authorList>
    </citation>
    <scope>NUCLEOTIDE SEQUENCE [LARGE SCALE GENOMIC DNA]</scope>
    <source>
        <strain evidence="3 4">NCTC12278</strain>
    </source>
</reference>
<keyword evidence="1" id="KW-0472">Membrane</keyword>
<accession>A0A2X3W2B3</accession>
<dbReference type="SUPFAM" id="SSF52266">
    <property type="entry name" value="SGNH hydrolase"/>
    <property type="match status" value="1"/>
</dbReference>
<dbReference type="GO" id="GO:0004622">
    <property type="term" value="F:phosphatidylcholine lysophospholipase activity"/>
    <property type="evidence" value="ECO:0007669"/>
    <property type="project" value="TreeGrafter"/>
</dbReference>
<dbReference type="Proteomes" id="UP000249495">
    <property type="component" value="Chromosome 1"/>
</dbReference>
<dbReference type="AlphaFoldDB" id="A0A2X3W2B3"/>
<keyword evidence="1" id="KW-1133">Transmembrane helix</keyword>
<sequence length="278" mass="31148">MSKRLPKELAFFLASLLSFSLIFYFLLPQAQHPHTQSRLKAQKISRLSYLALGDSLTQGVGDATDQGGFVPLLAQKLQAAYSYQVDTRNFGVSGNTSSQILKRMTSNKQLSSSLKQADLMTLTVGGNDVMAVIRKNLSDLKVSSFTQPARAYQKRLGQIIELARQDNPDLPIYVVGIYNPFYLNFPELTAMQDIVDNWNQSTEAVCQKYDKVYFVPINDLLYKGVDGQQAINTSDDDSQVINDALFDGDHFHPNNTGYQIISTAVMEKISETQKNWKN</sequence>
<dbReference type="RefSeq" id="WP_018029413.1">
    <property type="nucleotide sequence ID" value="NZ_JBCLUB010000001.1"/>
</dbReference>
<dbReference type="Gene3D" id="3.40.50.1110">
    <property type="entry name" value="SGNH hydrolase"/>
    <property type="match status" value="1"/>
</dbReference>
<evidence type="ECO:0000259" key="2">
    <source>
        <dbReference type="Pfam" id="PF13472"/>
    </source>
</evidence>
<gene>
    <name evidence="3" type="ORF">NCTC12278_00546</name>
</gene>
<dbReference type="KEGG" id="sfer:NCTC12278_00546"/>
<name>A0A2X3W2B3_9STRE</name>
<protein>
    <submittedName>
        <fullName evidence="3">GDSL-like Lipase/Acylhydrolase</fullName>
    </submittedName>
</protein>
<proteinExistence type="predicted"/>